<reference evidence="1" key="1">
    <citation type="submission" date="2023-04" db="EMBL/GenBank/DDBJ databases">
        <title>Black Yeasts Isolated from many extreme environments.</title>
        <authorList>
            <person name="Coleine C."/>
            <person name="Stajich J.E."/>
            <person name="Selbmann L."/>
        </authorList>
    </citation>
    <scope>NUCLEOTIDE SEQUENCE</scope>
    <source>
        <strain evidence="1">CCFEE 5312</strain>
    </source>
</reference>
<gene>
    <name evidence="1" type="ORF">LTR09_010723</name>
</gene>
<organism evidence="1 2">
    <name type="scientific">Extremus antarcticus</name>
    <dbReference type="NCBI Taxonomy" id="702011"/>
    <lineage>
        <taxon>Eukaryota</taxon>
        <taxon>Fungi</taxon>
        <taxon>Dikarya</taxon>
        <taxon>Ascomycota</taxon>
        <taxon>Pezizomycotina</taxon>
        <taxon>Dothideomycetes</taxon>
        <taxon>Dothideomycetidae</taxon>
        <taxon>Mycosphaerellales</taxon>
        <taxon>Extremaceae</taxon>
        <taxon>Extremus</taxon>
    </lineage>
</organism>
<sequence>MPEQRVSSCTTWLRGLMRKLTFASSCDLGTPLSFDYNIDSLGVLHETSGGFVMEGLVNNNQTVTDALLNAIEHVLLQSQQCTDTTGQKCAFSKKRDPDSGPELSDCQRESLHVFDPTFDINAFIEMTGKSGETGVFDCDKIFGIIGAGTTRFDADPVIAGGVSIAQIACNAIFSG</sequence>
<keyword evidence="2" id="KW-1185">Reference proteome</keyword>
<evidence type="ECO:0000313" key="2">
    <source>
        <dbReference type="Proteomes" id="UP001271007"/>
    </source>
</evidence>
<name>A0AAJ0DD78_9PEZI</name>
<protein>
    <submittedName>
        <fullName evidence="1">Uncharacterized protein</fullName>
    </submittedName>
</protein>
<comment type="caution">
    <text evidence="1">The sequence shown here is derived from an EMBL/GenBank/DDBJ whole genome shotgun (WGS) entry which is preliminary data.</text>
</comment>
<dbReference type="Proteomes" id="UP001271007">
    <property type="component" value="Unassembled WGS sequence"/>
</dbReference>
<accession>A0AAJ0DD78</accession>
<evidence type="ECO:0000313" key="1">
    <source>
        <dbReference type="EMBL" id="KAK3047898.1"/>
    </source>
</evidence>
<dbReference type="EMBL" id="JAWDJX010000055">
    <property type="protein sequence ID" value="KAK3047898.1"/>
    <property type="molecule type" value="Genomic_DNA"/>
</dbReference>
<dbReference type="AlphaFoldDB" id="A0AAJ0DD78"/>
<proteinExistence type="predicted"/>